<keyword evidence="1" id="KW-0328">Glycosyltransferase</keyword>
<keyword evidence="2" id="KW-0808">Transferase</keyword>
<feature type="transmembrane region" description="Helical" evidence="3">
    <location>
        <begin position="12"/>
        <end position="31"/>
    </location>
</feature>
<keyword evidence="3" id="KW-0812">Transmembrane</keyword>
<dbReference type="Pfam" id="PF03808">
    <property type="entry name" value="Glyco_tran_WecG"/>
    <property type="match status" value="1"/>
</dbReference>
<accession>A0ABT8DJ20</accession>
<keyword evidence="5" id="KW-1185">Reference proteome</keyword>
<dbReference type="PANTHER" id="PTHR34136">
    <property type="match status" value="1"/>
</dbReference>
<name>A0ABT8DJ20_9FLAO</name>
<proteinExistence type="predicted"/>
<evidence type="ECO:0000256" key="3">
    <source>
        <dbReference type="SAM" id="Phobius"/>
    </source>
</evidence>
<evidence type="ECO:0000256" key="1">
    <source>
        <dbReference type="ARBA" id="ARBA00022676"/>
    </source>
</evidence>
<dbReference type="Proteomes" id="UP001244787">
    <property type="component" value="Unassembled WGS sequence"/>
</dbReference>
<comment type="caution">
    <text evidence="4">The sequence shown here is derived from an EMBL/GenBank/DDBJ whole genome shotgun (WGS) entry which is preliminary data.</text>
</comment>
<dbReference type="CDD" id="cd06533">
    <property type="entry name" value="Glyco_transf_WecG_TagA"/>
    <property type="match status" value="1"/>
</dbReference>
<evidence type="ECO:0000313" key="5">
    <source>
        <dbReference type="Proteomes" id="UP001244787"/>
    </source>
</evidence>
<evidence type="ECO:0000256" key="2">
    <source>
        <dbReference type="ARBA" id="ARBA00022679"/>
    </source>
</evidence>
<dbReference type="InterPro" id="IPR004629">
    <property type="entry name" value="WecG_TagA_CpsF"/>
</dbReference>
<dbReference type="NCBIfam" id="TIGR00696">
    <property type="entry name" value="wecG_tagA_cpsF"/>
    <property type="match status" value="1"/>
</dbReference>
<evidence type="ECO:0000313" key="4">
    <source>
        <dbReference type="EMBL" id="MDN3723110.1"/>
    </source>
</evidence>
<dbReference type="RefSeq" id="WP_290253190.1">
    <property type="nucleotide sequence ID" value="NZ_JAUGQQ010000001.1"/>
</dbReference>
<dbReference type="EMBL" id="JAUGQQ010000001">
    <property type="protein sequence ID" value="MDN3723110.1"/>
    <property type="molecule type" value="Genomic_DNA"/>
</dbReference>
<dbReference type="PANTHER" id="PTHR34136:SF1">
    <property type="entry name" value="UDP-N-ACETYL-D-MANNOSAMINURONIC ACID TRANSFERASE"/>
    <property type="match status" value="1"/>
</dbReference>
<keyword evidence="3" id="KW-1133">Transmembrane helix</keyword>
<keyword evidence="3" id="KW-0472">Membrane</keyword>
<protein>
    <submittedName>
        <fullName evidence="4">WecB/TagA/CpsF family glycosyltransferase</fullName>
    </submittedName>
</protein>
<gene>
    <name evidence="4" type="ORF">QRD02_01845</name>
</gene>
<sequence length="278" mass="31914">MILFVKTCIAFISFKPIYGIVLYLLALYKLILDKKRIAILNTTIDNLSMQETLALVQQKIRDGEQLHHVVVNAGKVVAMQKDMELRHSVNQCHIINADGQAVVWASRFLGKPLKERVAGIDLMANLVEMAHKNNNKIFLFGAKEEVVKEVVEKYSENYSPEIIAGYRNGYFTPAEEEEIAKQIANSGTQMLFVAISSPIKENFLYKYRDLLKNVNLIMGVGGSFDVVAGKTKRAPSWMQKAGLEWFYRFAQEPRRMWKRYLVGNSKFIYLVLRERFSH</sequence>
<reference evidence="4 5" key="1">
    <citation type="submission" date="2023-06" db="EMBL/GenBank/DDBJ databases">
        <authorList>
            <person name="Ye Y.-Q."/>
            <person name="Du Z.-J."/>
        </authorList>
    </citation>
    <scope>NUCLEOTIDE SEQUENCE [LARGE SCALE GENOMIC DNA]</scope>
    <source>
        <strain evidence="4 5">SDUM287046</strain>
    </source>
</reference>
<organism evidence="4 5">
    <name type="scientific">Aequorivita aurantiaca</name>
    <dbReference type="NCBI Taxonomy" id="3053356"/>
    <lineage>
        <taxon>Bacteria</taxon>
        <taxon>Pseudomonadati</taxon>
        <taxon>Bacteroidota</taxon>
        <taxon>Flavobacteriia</taxon>
        <taxon>Flavobacteriales</taxon>
        <taxon>Flavobacteriaceae</taxon>
        <taxon>Aequorivita</taxon>
    </lineage>
</organism>